<dbReference type="InterPro" id="IPR002509">
    <property type="entry name" value="NODB_dom"/>
</dbReference>
<keyword evidence="5" id="KW-1185">Reference proteome</keyword>
<feature type="domain" description="NodB homology" evidence="3">
    <location>
        <begin position="115"/>
        <end position="295"/>
    </location>
</feature>
<feature type="compositionally biased region" description="Acidic residues" evidence="1">
    <location>
        <begin position="31"/>
        <end position="50"/>
    </location>
</feature>
<comment type="caution">
    <text evidence="4">The sequence shown here is derived from an EMBL/GenBank/DDBJ whole genome shotgun (WGS) entry which is preliminary data.</text>
</comment>
<gene>
    <name evidence="4" type="ORF">ABID56_000073</name>
</gene>
<evidence type="ECO:0000256" key="2">
    <source>
        <dbReference type="SAM" id="SignalP"/>
    </source>
</evidence>
<evidence type="ECO:0000313" key="5">
    <source>
        <dbReference type="Proteomes" id="UP001549167"/>
    </source>
</evidence>
<dbReference type="InterPro" id="IPR011330">
    <property type="entry name" value="Glyco_hydro/deAcase_b/a-brl"/>
</dbReference>
<feature type="compositionally biased region" description="Basic and acidic residues" evidence="1">
    <location>
        <begin position="79"/>
        <end position="93"/>
    </location>
</feature>
<evidence type="ECO:0000313" key="4">
    <source>
        <dbReference type="EMBL" id="MET3681994.1"/>
    </source>
</evidence>
<dbReference type="CDD" id="cd10917">
    <property type="entry name" value="CE4_NodB_like_6s_7s"/>
    <property type="match status" value="1"/>
</dbReference>
<dbReference type="PROSITE" id="PS51257">
    <property type="entry name" value="PROKAR_LIPOPROTEIN"/>
    <property type="match status" value="1"/>
</dbReference>
<dbReference type="Pfam" id="PF01522">
    <property type="entry name" value="Polysacc_deac_1"/>
    <property type="match status" value="1"/>
</dbReference>
<feature type="region of interest" description="Disordered" evidence="1">
    <location>
        <begin position="22"/>
        <end position="93"/>
    </location>
</feature>
<dbReference type="Gene3D" id="3.20.20.370">
    <property type="entry name" value="Glycoside hydrolase/deacetylase"/>
    <property type="match status" value="1"/>
</dbReference>
<accession>A0ABV2KQY3</accession>
<evidence type="ECO:0000259" key="3">
    <source>
        <dbReference type="PROSITE" id="PS51677"/>
    </source>
</evidence>
<dbReference type="EMBL" id="JBEPMX010000001">
    <property type="protein sequence ID" value="MET3681994.1"/>
    <property type="molecule type" value="Genomic_DNA"/>
</dbReference>
<feature type="chain" id="PRO_5046671445" evidence="2">
    <location>
        <begin position="24"/>
        <end position="306"/>
    </location>
</feature>
<keyword evidence="2" id="KW-0732">Signal</keyword>
<dbReference type="InterPro" id="IPR050248">
    <property type="entry name" value="Polysacc_deacetylase_ArnD"/>
</dbReference>
<name>A0ABV2KQY3_9BACI</name>
<proteinExistence type="predicted"/>
<protein>
    <submittedName>
        <fullName evidence="4">Peptidoglycan/xylan/chitin deacetylase (PgdA/CDA1 family)</fullName>
    </submittedName>
</protein>
<dbReference type="PROSITE" id="PS51677">
    <property type="entry name" value="NODB"/>
    <property type="match status" value="1"/>
</dbReference>
<dbReference type="Proteomes" id="UP001549167">
    <property type="component" value="Unassembled WGS sequence"/>
</dbReference>
<dbReference type="SUPFAM" id="SSF88713">
    <property type="entry name" value="Glycoside hydrolase/deacetylase"/>
    <property type="match status" value="1"/>
</dbReference>
<dbReference type="RefSeq" id="WP_354218338.1">
    <property type="nucleotide sequence ID" value="NZ_JBEPMX010000001.1"/>
</dbReference>
<reference evidence="4 5" key="1">
    <citation type="submission" date="2024-06" db="EMBL/GenBank/DDBJ databases">
        <title>Genomic Encyclopedia of Type Strains, Phase IV (KMG-IV): sequencing the most valuable type-strain genomes for metagenomic binning, comparative biology and taxonomic classification.</title>
        <authorList>
            <person name="Goeker M."/>
        </authorList>
    </citation>
    <scope>NUCLEOTIDE SEQUENCE [LARGE SCALE GENOMIC DNA]</scope>
    <source>
        <strain evidence="4 5">DSM 23520</strain>
    </source>
</reference>
<dbReference type="PANTHER" id="PTHR10587">
    <property type="entry name" value="GLYCOSYL TRANSFERASE-RELATED"/>
    <property type="match status" value="1"/>
</dbReference>
<feature type="signal peptide" evidence="2">
    <location>
        <begin position="1"/>
        <end position="23"/>
    </location>
</feature>
<organism evidence="4 5">
    <name type="scientific">Alkalibacillus flavidus</name>
    <dbReference type="NCBI Taxonomy" id="546021"/>
    <lineage>
        <taxon>Bacteria</taxon>
        <taxon>Bacillati</taxon>
        <taxon>Bacillota</taxon>
        <taxon>Bacilli</taxon>
        <taxon>Bacillales</taxon>
        <taxon>Bacillaceae</taxon>
        <taxon>Alkalibacillus</taxon>
    </lineage>
</organism>
<feature type="compositionally biased region" description="Acidic residues" evidence="1">
    <location>
        <begin position="57"/>
        <end position="77"/>
    </location>
</feature>
<evidence type="ECO:0000256" key="1">
    <source>
        <dbReference type="SAM" id="MobiDB-lite"/>
    </source>
</evidence>
<sequence>MKQWFIILMVGIMAILAACGDNSADQVQSEEQSEEEQVAEENEKDNDETESDKSNSDDESETEEQSNESEQESESTNEESTKEDNAEVDKDEEKETLYEMNNVWAFDPIDDAPSDVVLLTIDDGPDGHMLDMAKTLNDLGAKAIFFVNGIFMNDDESRAIVKQIHDMGFAIGNHTYGHENLSNLSAAEQRDQIVSLNELIEDVTGEKPNFFRAPHGINTDVARQVVQEEGMLLMNWSYGYDFKQDYMEKDAIADIMVNTELLSDGANLLMHDREWTNAALEDIVTGLRDKGYDMLDPDTISLPTDE</sequence>
<dbReference type="PANTHER" id="PTHR10587:SF125">
    <property type="entry name" value="POLYSACCHARIDE DEACETYLASE YHEN-RELATED"/>
    <property type="match status" value="1"/>
</dbReference>